<feature type="compositionally biased region" description="Basic residues" evidence="9">
    <location>
        <begin position="459"/>
        <end position="501"/>
    </location>
</feature>
<dbReference type="Pfam" id="PF00642">
    <property type="entry name" value="zf-CCCH"/>
    <property type="match status" value="1"/>
</dbReference>
<dbReference type="SUPFAM" id="SSF54928">
    <property type="entry name" value="RNA-binding domain, RBD"/>
    <property type="match status" value="1"/>
</dbReference>
<reference evidence="13" key="1">
    <citation type="submission" date="2025-08" db="UniProtKB">
        <authorList>
            <consortium name="RefSeq"/>
        </authorList>
    </citation>
    <scope>IDENTIFICATION</scope>
    <source>
        <tissue evidence="13">Muscle</tissue>
    </source>
</reference>
<gene>
    <name evidence="13" type="primary">LOC106464929</name>
</gene>
<feature type="zinc finger region" description="C3H1-type" evidence="7">
    <location>
        <begin position="237"/>
        <end position="265"/>
    </location>
</feature>
<evidence type="ECO:0000313" key="13">
    <source>
        <dbReference type="RefSeq" id="XP_022248446.1"/>
    </source>
</evidence>
<dbReference type="SMART" id="SM00356">
    <property type="entry name" value="ZnF_C3H1"/>
    <property type="match status" value="2"/>
</dbReference>
<feature type="region of interest" description="Disordered" evidence="9">
    <location>
        <begin position="417"/>
        <end position="588"/>
    </location>
</feature>
<feature type="compositionally biased region" description="Basic and acidic residues" evidence="9">
    <location>
        <begin position="417"/>
        <end position="430"/>
    </location>
</feature>
<dbReference type="RefSeq" id="XP_022248446.1">
    <property type="nucleotide sequence ID" value="XM_022392738.1"/>
</dbReference>
<evidence type="ECO:0000256" key="6">
    <source>
        <dbReference type="PROSITE-ProRule" id="PRU00176"/>
    </source>
</evidence>
<feature type="zinc finger region" description="C3H1-type" evidence="7">
    <location>
        <begin position="377"/>
        <end position="404"/>
    </location>
</feature>
<dbReference type="InterPro" id="IPR035979">
    <property type="entry name" value="RBD_domain_sf"/>
</dbReference>
<feature type="compositionally biased region" description="Low complexity" evidence="9">
    <location>
        <begin position="508"/>
        <end position="541"/>
    </location>
</feature>
<dbReference type="PROSITE" id="PS50102">
    <property type="entry name" value="RRM"/>
    <property type="match status" value="1"/>
</dbReference>
<dbReference type="GeneID" id="106464929"/>
<keyword evidence="3 7" id="KW-0863">Zinc-finger</keyword>
<keyword evidence="5 6" id="KW-0694">RNA-binding</keyword>
<feature type="domain" description="C3H1-type" evidence="11">
    <location>
        <begin position="377"/>
        <end position="404"/>
    </location>
</feature>
<evidence type="ECO:0000256" key="3">
    <source>
        <dbReference type="ARBA" id="ARBA00022771"/>
    </source>
</evidence>
<protein>
    <submittedName>
        <fullName evidence="13">U2 small nuclear ribonucleoprotein auxiliary factor 35 kDa subunit-related protein 2-like</fullName>
    </submittedName>
</protein>
<dbReference type="InterPro" id="IPR000571">
    <property type="entry name" value="Znf_CCCH"/>
</dbReference>
<evidence type="ECO:0000259" key="11">
    <source>
        <dbReference type="PROSITE" id="PS50103"/>
    </source>
</evidence>
<dbReference type="InterPro" id="IPR036855">
    <property type="entry name" value="Znf_CCCH_sf"/>
</dbReference>
<evidence type="ECO:0000259" key="10">
    <source>
        <dbReference type="PROSITE" id="PS50102"/>
    </source>
</evidence>
<dbReference type="SUPFAM" id="SSF90229">
    <property type="entry name" value="CCCH zinc finger"/>
    <property type="match status" value="2"/>
</dbReference>
<dbReference type="CDD" id="cd12540">
    <property type="entry name" value="RRM_U2AFBPL"/>
    <property type="match status" value="1"/>
</dbReference>
<dbReference type="PRINTS" id="PR01848">
    <property type="entry name" value="U2AUXFACTOR"/>
</dbReference>
<evidence type="ECO:0000256" key="8">
    <source>
        <dbReference type="SAM" id="Coils"/>
    </source>
</evidence>
<evidence type="ECO:0000256" key="1">
    <source>
        <dbReference type="ARBA" id="ARBA00022723"/>
    </source>
</evidence>
<feature type="domain" description="C3H1-type" evidence="11">
    <location>
        <begin position="237"/>
        <end position="265"/>
    </location>
</feature>
<evidence type="ECO:0000256" key="7">
    <source>
        <dbReference type="PROSITE-ProRule" id="PRU00723"/>
    </source>
</evidence>
<evidence type="ECO:0000256" key="4">
    <source>
        <dbReference type="ARBA" id="ARBA00022833"/>
    </source>
</evidence>
<feature type="domain" description="RRM" evidence="10">
    <location>
        <begin position="269"/>
        <end position="375"/>
    </location>
</feature>
<dbReference type="PROSITE" id="PS50103">
    <property type="entry name" value="ZF_C3H1"/>
    <property type="match status" value="2"/>
</dbReference>
<dbReference type="Gene3D" id="2.30.30.1190">
    <property type="match status" value="1"/>
</dbReference>
<keyword evidence="2" id="KW-0677">Repeat</keyword>
<dbReference type="InterPro" id="IPR003954">
    <property type="entry name" value="RRM_euk-type"/>
</dbReference>
<evidence type="ECO:0000256" key="2">
    <source>
        <dbReference type="ARBA" id="ARBA00022737"/>
    </source>
</evidence>
<keyword evidence="12" id="KW-1185">Reference proteome</keyword>
<accession>A0ABM1SXU0</accession>
<keyword evidence="4 7" id="KW-0862">Zinc</keyword>
<dbReference type="SMART" id="SM00361">
    <property type="entry name" value="RRM_1"/>
    <property type="match status" value="1"/>
</dbReference>
<dbReference type="Pfam" id="PF00076">
    <property type="entry name" value="RRM_1"/>
    <property type="match status" value="1"/>
</dbReference>
<dbReference type="InterPro" id="IPR000504">
    <property type="entry name" value="RRM_dom"/>
</dbReference>
<evidence type="ECO:0000256" key="9">
    <source>
        <dbReference type="SAM" id="MobiDB-lite"/>
    </source>
</evidence>
<organism evidence="12 13">
    <name type="scientific">Limulus polyphemus</name>
    <name type="common">Atlantic horseshoe crab</name>
    <dbReference type="NCBI Taxonomy" id="6850"/>
    <lineage>
        <taxon>Eukaryota</taxon>
        <taxon>Metazoa</taxon>
        <taxon>Ecdysozoa</taxon>
        <taxon>Arthropoda</taxon>
        <taxon>Chelicerata</taxon>
        <taxon>Merostomata</taxon>
        <taxon>Xiphosura</taxon>
        <taxon>Limulidae</taxon>
        <taxon>Limulus</taxon>
    </lineage>
</organism>
<proteinExistence type="predicted"/>
<feature type="compositionally biased region" description="Basic residues" evidence="9">
    <location>
        <begin position="563"/>
        <end position="585"/>
    </location>
</feature>
<dbReference type="Gene3D" id="3.30.70.330">
    <property type="match status" value="1"/>
</dbReference>
<dbReference type="Proteomes" id="UP000694941">
    <property type="component" value="Unplaced"/>
</dbReference>
<keyword evidence="1 7" id="KW-0479">Metal-binding</keyword>
<name>A0ABM1SXU0_LIMPO</name>
<keyword evidence="8" id="KW-0175">Coiled coil</keyword>
<evidence type="ECO:0000256" key="5">
    <source>
        <dbReference type="ARBA" id="ARBA00022884"/>
    </source>
</evidence>
<dbReference type="InterPro" id="IPR012677">
    <property type="entry name" value="Nucleotide-bd_a/b_plait_sf"/>
</dbReference>
<feature type="coiled-coil region" evidence="8">
    <location>
        <begin position="142"/>
        <end position="186"/>
    </location>
</feature>
<evidence type="ECO:0000313" key="12">
    <source>
        <dbReference type="Proteomes" id="UP000694941"/>
    </source>
</evidence>
<dbReference type="PANTHER" id="PTHR12620">
    <property type="entry name" value="U2 SNRNP AUXILIARY FACTOR, SMALL SUBUNIT"/>
    <property type="match status" value="1"/>
</dbReference>
<sequence>MAVVCSATDTTTTTTSFIRLSRLIDLKTIVFQEVLNKSKATIKLSHKKVRALFKKHRRKLRRQALAKEKEQQDKKDPGALLFTSFEVFFKQEVREESSEYRTREENVREELILEEYENRERERRHKLWLQRDEEAHLEFCRKQELAEKAKKEREELARKMKEELEIREQEEQEQKDNEEKRRKRRRLQWSEMHNEVSPHFYIFIYISDTLKEAIANLPEGDDTWHNPIAPANYNTDQPEKDICPFFMKTGACRFGERCSRSHPYPTRSPTLLIRGLYSHFSIDRGIQDEYDTDIGLEFEDRDTYQHFKEFYDDVLPEFKEVGQVVQFKVCCNHEPHLRGNVYIQYASEEIAEEAFRRFNGRWYAGKQISCEYTNVQKWKSAICGLFHRNRCPKGKSCNFLHVFKNPRNEFWLADRDMDNENSSRNHDESSRSMCYSRSYRSNRSRSRSSSPKYRDMANHRRRYRHNSPTHFHSPSRHSRRKRKNSRSPSPRQKRKSRKRDRVHTNNNSVYYESTRYSRTRYSASPRSRSKSYDSSLSSDSETISKRRSRSSSKSSDEEDTRPSHRSSSSRKHKSKKKQKKSKRKHVVEYWEEKPIPICLKNETDS</sequence>
<dbReference type="InterPro" id="IPR009145">
    <property type="entry name" value="U2AF_small"/>
</dbReference>